<sequence length="139" mass="15655">MLPLIVVPSTRRCPVRQADGQTDIQVRRPSTRRVEAAVDAPLCYLSTTNARDTGLAAAAHCKRLLFSLYYMKMQISPWDICRNIADIGCDVSVPAEVRCRNRPTGIRTRCRRKRTRYQPAIESQSRLYRDAACTSAPDG</sequence>
<dbReference type="EMBL" id="BGZK01001946">
    <property type="protein sequence ID" value="GBP88626.1"/>
    <property type="molecule type" value="Genomic_DNA"/>
</dbReference>
<accession>A0A4C1ZJG5</accession>
<name>A0A4C1ZJG5_EUMVA</name>
<proteinExistence type="predicted"/>
<reference evidence="1 2" key="1">
    <citation type="journal article" date="2019" name="Commun. Biol.">
        <title>The bagworm genome reveals a unique fibroin gene that provides high tensile strength.</title>
        <authorList>
            <person name="Kono N."/>
            <person name="Nakamura H."/>
            <person name="Ohtoshi R."/>
            <person name="Tomita M."/>
            <person name="Numata K."/>
            <person name="Arakawa K."/>
        </authorList>
    </citation>
    <scope>NUCLEOTIDE SEQUENCE [LARGE SCALE GENOMIC DNA]</scope>
</reference>
<comment type="caution">
    <text evidence="1">The sequence shown here is derived from an EMBL/GenBank/DDBJ whole genome shotgun (WGS) entry which is preliminary data.</text>
</comment>
<evidence type="ECO:0000313" key="1">
    <source>
        <dbReference type="EMBL" id="GBP88626.1"/>
    </source>
</evidence>
<keyword evidence="2" id="KW-1185">Reference proteome</keyword>
<protein>
    <submittedName>
        <fullName evidence="1">Uncharacterized protein</fullName>
    </submittedName>
</protein>
<dbReference type="AlphaFoldDB" id="A0A4C1ZJG5"/>
<evidence type="ECO:0000313" key="2">
    <source>
        <dbReference type="Proteomes" id="UP000299102"/>
    </source>
</evidence>
<dbReference type="Proteomes" id="UP000299102">
    <property type="component" value="Unassembled WGS sequence"/>
</dbReference>
<gene>
    <name evidence="1" type="ORF">EVAR_65944_1</name>
</gene>
<organism evidence="1 2">
    <name type="scientific">Eumeta variegata</name>
    <name type="common">Bagworm moth</name>
    <name type="synonym">Eumeta japonica</name>
    <dbReference type="NCBI Taxonomy" id="151549"/>
    <lineage>
        <taxon>Eukaryota</taxon>
        <taxon>Metazoa</taxon>
        <taxon>Ecdysozoa</taxon>
        <taxon>Arthropoda</taxon>
        <taxon>Hexapoda</taxon>
        <taxon>Insecta</taxon>
        <taxon>Pterygota</taxon>
        <taxon>Neoptera</taxon>
        <taxon>Endopterygota</taxon>
        <taxon>Lepidoptera</taxon>
        <taxon>Glossata</taxon>
        <taxon>Ditrysia</taxon>
        <taxon>Tineoidea</taxon>
        <taxon>Psychidae</taxon>
        <taxon>Oiketicinae</taxon>
        <taxon>Eumeta</taxon>
    </lineage>
</organism>